<dbReference type="SUPFAM" id="SSF54427">
    <property type="entry name" value="NTF2-like"/>
    <property type="match status" value="1"/>
</dbReference>
<keyword evidence="1" id="KW-1133">Transmembrane helix</keyword>
<evidence type="ECO:0000256" key="1">
    <source>
        <dbReference type="SAM" id="Phobius"/>
    </source>
</evidence>
<dbReference type="Gene3D" id="3.10.450.240">
    <property type="match status" value="1"/>
</dbReference>
<dbReference type="SMART" id="SM00978">
    <property type="entry name" value="Tim44"/>
    <property type="match status" value="1"/>
</dbReference>
<reference evidence="4" key="1">
    <citation type="journal article" date="2019" name="Int. J. Syst. Evol. Microbiol.">
        <title>The Global Catalogue of Microorganisms (GCM) 10K type strain sequencing project: providing services to taxonomists for standard genome sequencing and annotation.</title>
        <authorList>
            <consortium name="The Broad Institute Genomics Platform"/>
            <consortium name="The Broad Institute Genome Sequencing Center for Infectious Disease"/>
            <person name="Wu L."/>
            <person name="Ma J."/>
        </authorList>
    </citation>
    <scope>NUCLEOTIDE SEQUENCE [LARGE SCALE GENOMIC DNA]</scope>
    <source>
        <strain evidence="4">CGMCC 1.12478</strain>
    </source>
</reference>
<name>A0ABQ1K9W9_9RHOB</name>
<dbReference type="Proteomes" id="UP000645462">
    <property type="component" value="Unassembled WGS sequence"/>
</dbReference>
<dbReference type="PIRSF" id="PIRSF031890">
    <property type="entry name" value="UCP031890_transporter_Tim44"/>
    <property type="match status" value="1"/>
</dbReference>
<accession>A0ABQ1K9W9</accession>
<dbReference type="EMBL" id="BMFC01000001">
    <property type="protein sequence ID" value="GGB92727.1"/>
    <property type="molecule type" value="Genomic_DNA"/>
</dbReference>
<dbReference type="InterPro" id="IPR016985">
    <property type="entry name" value="UCP031890_Tim44-rel"/>
</dbReference>
<sequence>MDYATPNTYIRIQQRRFHFGLGEVLMNSPLIQLLVLAGIAVFLILRLKSVLGTREGFEKQPVPRQQEPHSSSRRDFEVIEGGPDHDIIDHVDAGSDAADALARMKRAEPSFGVGDFLGGARGAYEMILMGFERGDLAEIKPFLADDVYETFAEVVEARKEQGLTIDAEFVGVREMTLVAATFDEKTAMAEISVKYIGELTSTVRDSSGEVIEGSPTQVKRQKDVWTYARRMGVDDPNWQLVATGE</sequence>
<dbReference type="NCBIfam" id="NF033779">
    <property type="entry name" value="Tim44_TimA_adap"/>
    <property type="match status" value="1"/>
</dbReference>
<evidence type="ECO:0000313" key="4">
    <source>
        <dbReference type="Proteomes" id="UP000645462"/>
    </source>
</evidence>
<dbReference type="InterPro" id="IPR007379">
    <property type="entry name" value="Tim44-like_dom"/>
</dbReference>
<comment type="caution">
    <text evidence="3">The sequence shown here is derived from an EMBL/GenBank/DDBJ whole genome shotgun (WGS) entry which is preliminary data.</text>
</comment>
<feature type="domain" description="Tim44-like" evidence="2">
    <location>
        <begin position="97"/>
        <end position="245"/>
    </location>
</feature>
<keyword evidence="4" id="KW-1185">Reference proteome</keyword>
<keyword evidence="1" id="KW-0472">Membrane</keyword>
<dbReference type="InterPro" id="IPR032710">
    <property type="entry name" value="NTF2-like_dom_sf"/>
</dbReference>
<gene>
    <name evidence="3" type="ORF">GCM10011363_06680</name>
</gene>
<protein>
    <submittedName>
        <fullName evidence="3">Preprotein translocase subunit Tim44</fullName>
    </submittedName>
</protein>
<proteinExistence type="predicted"/>
<evidence type="ECO:0000313" key="3">
    <source>
        <dbReference type="EMBL" id="GGB92727.1"/>
    </source>
</evidence>
<dbReference type="Pfam" id="PF04280">
    <property type="entry name" value="Tim44"/>
    <property type="match status" value="1"/>
</dbReference>
<evidence type="ECO:0000259" key="2">
    <source>
        <dbReference type="SMART" id="SM00978"/>
    </source>
</evidence>
<organism evidence="3 4">
    <name type="scientific">Marivita lacus</name>
    <dbReference type="NCBI Taxonomy" id="1323742"/>
    <lineage>
        <taxon>Bacteria</taxon>
        <taxon>Pseudomonadati</taxon>
        <taxon>Pseudomonadota</taxon>
        <taxon>Alphaproteobacteria</taxon>
        <taxon>Rhodobacterales</taxon>
        <taxon>Roseobacteraceae</taxon>
        <taxon>Marivita</taxon>
    </lineage>
</organism>
<keyword evidence="1" id="KW-0812">Transmembrane</keyword>
<feature type="transmembrane region" description="Helical" evidence="1">
    <location>
        <begin position="24"/>
        <end position="45"/>
    </location>
</feature>